<dbReference type="PRINTS" id="PR00344">
    <property type="entry name" value="BCTRLSENSOR"/>
</dbReference>
<comment type="catalytic activity">
    <reaction evidence="1">
        <text>ATP + protein L-histidine = ADP + protein N-phospho-L-histidine.</text>
        <dbReference type="EC" id="2.7.13.3"/>
    </reaction>
</comment>
<protein>
    <recommendedName>
        <fullName evidence="2">histidine kinase</fullName>
        <ecNumber evidence="2">2.7.13.3</ecNumber>
    </recommendedName>
</protein>
<feature type="domain" description="Histidine kinase" evidence="6">
    <location>
        <begin position="293"/>
        <end position="523"/>
    </location>
</feature>
<dbReference type="PANTHER" id="PTHR43065:SF42">
    <property type="entry name" value="TWO-COMPONENT SENSOR PPRA"/>
    <property type="match status" value="1"/>
</dbReference>
<dbReference type="InterPro" id="IPR003594">
    <property type="entry name" value="HATPase_dom"/>
</dbReference>
<feature type="domain" description="Response regulatory" evidence="7">
    <location>
        <begin position="542"/>
        <end position="658"/>
    </location>
</feature>
<dbReference type="InterPro" id="IPR036890">
    <property type="entry name" value="HATPase_C_sf"/>
</dbReference>
<dbReference type="InterPro" id="IPR035965">
    <property type="entry name" value="PAS-like_dom_sf"/>
</dbReference>
<evidence type="ECO:0000256" key="1">
    <source>
        <dbReference type="ARBA" id="ARBA00000085"/>
    </source>
</evidence>
<dbReference type="EMBL" id="JBHSBL010000024">
    <property type="protein sequence ID" value="MFC4070357.1"/>
    <property type="molecule type" value="Genomic_DNA"/>
</dbReference>
<dbReference type="Proteomes" id="UP001595867">
    <property type="component" value="Unassembled WGS sequence"/>
</dbReference>
<dbReference type="PANTHER" id="PTHR43065">
    <property type="entry name" value="SENSOR HISTIDINE KINASE"/>
    <property type="match status" value="1"/>
</dbReference>
<keyword evidence="3" id="KW-0808">Transferase</keyword>
<dbReference type="Gene3D" id="3.30.565.10">
    <property type="entry name" value="Histidine kinase-like ATPase, C-terminal domain"/>
    <property type="match status" value="1"/>
</dbReference>
<sequence length="664" mass="69823">MATVLVVDDRATNREVARITLDDGGHEVIEATAGAEALELARRLHPDIVLADVVMPGMDGYEFVHLLRADTGTADIPVLLYTANFGPEEAGPIAAAYGVTQVISKSADPGELLAAVEEALRGEPGATATDPGREHLRAVNAKLVEKALALDESEARFAALADVSPVGIVSGPPGLHATYTNPRLSEITGLPADRLRGDGWLRCLTSDDRAVLTGHGLPTGQAAYYGEIVLEAGRRRWLHTTVRRIDDAETDPAGFVATVDDVTTVVQAEQRRHAEERRRIAERFDSLARLSGAIAHDFNNMLNIVLSFTTFTADAVHDATGSPLSGDDAAAMLADLDRISTAGKRAAYLAHQLLTFGGREVVALTVLDPNAVIAEVTAMLGALGPRISTVTDLQPDVRNVLADGAQLTQVLLNLATNARDAMADGGVLTLTSRDVTVTGDGRGPALGPGRYVCLTIHDTGHGMTAEVLDRAVEPFFTTKPKGHGTGLGLATAYGIARQSGGDLLLESEPSRGTTVHLYLPATDDPVAHVTAPAAGPAGVGHTVLVADDEDGVREAARRILTKAGYTVLTASDGRQALDIARHHSHRIDAVLSDVVMPHMNGPELAAVLRVEFPAVPVLYMSGYADPLMSEQGLLDASVTVVGKPFTAEQLVTALHAVLTVAVTP</sequence>
<evidence type="ECO:0000256" key="2">
    <source>
        <dbReference type="ARBA" id="ARBA00012438"/>
    </source>
</evidence>
<dbReference type="SMART" id="SM00448">
    <property type="entry name" value="REC"/>
    <property type="match status" value="2"/>
</dbReference>
<feature type="modified residue" description="4-aspartylphosphate" evidence="5">
    <location>
        <position position="52"/>
    </location>
</feature>
<dbReference type="Gene3D" id="3.30.450.20">
    <property type="entry name" value="PAS domain"/>
    <property type="match status" value="1"/>
</dbReference>
<evidence type="ECO:0000256" key="4">
    <source>
        <dbReference type="ARBA" id="ARBA00023012"/>
    </source>
</evidence>
<dbReference type="SMART" id="SM00387">
    <property type="entry name" value="HATPase_c"/>
    <property type="match status" value="1"/>
</dbReference>
<dbReference type="EC" id="2.7.13.3" evidence="2"/>
<dbReference type="InterPro" id="IPR004358">
    <property type="entry name" value="Sig_transdc_His_kin-like_C"/>
</dbReference>
<dbReference type="CDD" id="cd00130">
    <property type="entry name" value="PAS"/>
    <property type="match status" value="1"/>
</dbReference>
<feature type="modified residue" description="4-aspartylphosphate" evidence="5">
    <location>
        <position position="593"/>
    </location>
</feature>
<dbReference type="InterPro" id="IPR001789">
    <property type="entry name" value="Sig_transdc_resp-reg_receiver"/>
</dbReference>
<dbReference type="SUPFAM" id="SSF52172">
    <property type="entry name" value="CheY-like"/>
    <property type="match status" value="2"/>
</dbReference>
<dbReference type="RefSeq" id="WP_378071237.1">
    <property type="nucleotide sequence ID" value="NZ_JBHSBL010000024.1"/>
</dbReference>
<dbReference type="Pfam" id="PF02518">
    <property type="entry name" value="HATPase_c"/>
    <property type="match status" value="1"/>
</dbReference>
<gene>
    <name evidence="8" type="ORF">ACFO0C_35970</name>
</gene>
<feature type="domain" description="Response regulatory" evidence="7">
    <location>
        <begin position="3"/>
        <end position="120"/>
    </location>
</feature>
<keyword evidence="9" id="KW-1185">Reference proteome</keyword>
<evidence type="ECO:0000256" key="5">
    <source>
        <dbReference type="PROSITE-ProRule" id="PRU00169"/>
    </source>
</evidence>
<dbReference type="SUPFAM" id="SSF55785">
    <property type="entry name" value="PYP-like sensor domain (PAS domain)"/>
    <property type="match status" value="1"/>
</dbReference>
<dbReference type="Pfam" id="PF00072">
    <property type="entry name" value="Response_reg"/>
    <property type="match status" value="2"/>
</dbReference>
<dbReference type="NCBIfam" id="TIGR00229">
    <property type="entry name" value="sensory_box"/>
    <property type="match status" value="1"/>
</dbReference>
<dbReference type="PROSITE" id="PS50110">
    <property type="entry name" value="RESPONSE_REGULATORY"/>
    <property type="match status" value="2"/>
</dbReference>
<keyword evidence="4" id="KW-0902">Two-component regulatory system</keyword>
<dbReference type="Gene3D" id="1.10.287.130">
    <property type="match status" value="1"/>
</dbReference>
<evidence type="ECO:0000313" key="9">
    <source>
        <dbReference type="Proteomes" id="UP001595867"/>
    </source>
</evidence>
<evidence type="ECO:0000259" key="7">
    <source>
        <dbReference type="PROSITE" id="PS50110"/>
    </source>
</evidence>
<dbReference type="Gene3D" id="3.40.50.2300">
    <property type="match status" value="2"/>
</dbReference>
<dbReference type="InterPro" id="IPR000014">
    <property type="entry name" value="PAS"/>
</dbReference>
<accession>A0ABV8J1C7</accession>
<keyword evidence="3" id="KW-0418">Kinase</keyword>
<comment type="caution">
    <text evidence="8">The sequence shown here is derived from an EMBL/GenBank/DDBJ whole genome shotgun (WGS) entry which is preliminary data.</text>
</comment>
<dbReference type="PROSITE" id="PS50109">
    <property type="entry name" value="HIS_KIN"/>
    <property type="match status" value="1"/>
</dbReference>
<dbReference type="InterPro" id="IPR005467">
    <property type="entry name" value="His_kinase_dom"/>
</dbReference>
<dbReference type="SUPFAM" id="SSF55874">
    <property type="entry name" value="ATPase domain of HSP90 chaperone/DNA topoisomerase II/histidine kinase"/>
    <property type="match status" value="1"/>
</dbReference>
<reference evidence="9" key="1">
    <citation type="journal article" date="2019" name="Int. J. Syst. Evol. Microbiol.">
        <title>The Global Catalogue of Microorganisms (GCM) 10K type strain sequencing project: providing services to taxonomists for standard genome sequencing and annotation.</title>
        <authorList>
            <consortium name="The Broad Institute Genomics Platform"/>
            <consortium name="The Broad Institute Genome Sequencing Center for Infectious Disease"/>
            <person name="Wu L."/>
            <person name="Ma J."/>
        </authorList>
    </citation>
    <scope>NUCLEOTIDE SEQUENCE [LARGE SCALE GENOMIC DNA]</scope>
    <source>
        <strain evidence="9">TBRC 5832</strain>
    </source>
</reference>
<keyword evidence="5" id="KW-0597">Phosphoprotein</keyword>
<evidence type="ECO:0000259" key="6">
    <source>
        <dbReference type="PROSITE" id="PS50109"/>
    </source>
</evidence>
<evidence type="ECO:0000313" key="8">
    <source>
        <dbReference type="EMBL" id="MFC4070357.1"/>
    </source>
</evidence>
<proteinExistence type="predicted"/>
<dbReference type="CDD" id="cd00156">
    <property type="entry name" value="REC"/>
    <property type="match status" value="1"/>
</dbReference>
<evidence type="ECO:0000256" key="3">
    <source>
        <dbReference type="ARBA" id="ARBA00022777"/>
    </source>
</evidence>
<organism evidence="8 9">
    <name type="scientific">Actinoplanes subglobosus</name>
    <dbReference type="NCBI Taxonomy" id="1547892"/>
    <lineage>
        <taxon>Bacteria</taxon>
        <taxon>Bacillati</taxon>
        <taxon>Actinomycetota</taxon>
        <taxon>Actinomycetes</taxon>
        <taxon>Micromonosporales</taxon>
        <taxon>Micromonosporaceae</taxon>
        <taxon>Actinoplanes</taxon>
    </lineage>
</organism>
<dbReference type="InterPro" id="IPR011006">
    <property type="entry name" value="CheY-like_superfamily"/>
</dbReference>
<name>A0ABV8J1C7_9ACTN</name>